<evidence type="ECO:0000313" key="2">
    <source>
        <dbReference type="Proteomes" id="UP001500280"/>
    </source>
</evidence>
<gene>
    <name evidence="1" type="ORF">GCM10009745_44840</name>
</gene>
<proteinExistence type="predicted"/>
<dbReference type="Gene3D" id="3.40.50.300">
    <property type="entry name" value="P-loop containing nucleotide triphosphate hydrolases"/>
    <property type="match status" value="1"/>
</dbReference>
<dbReference type="InterPro" id="IPR027417">
    <property type="entry name" value="P-loop_NTPase"/>
</dbReference>
<protein>
    <submittedName>
        <fullName evidence="1">AAA family ATPase</fullName>
    </submittedName>
</protein>
<evidence type="ECO:0000313" key="1">
    <source>
        <dbReference type="EMBL" id="GAA1694307.1"/>
    </source>
</evidence>
<name>A0ABN2HVP6_9ACTN</name>
<comment type="caution">
    <text evidence="1">The sequence shown here is derived from an EMBL/GenBank/DDBJ whole genome shotgun (WGS) entry which is preliminary data.</text>
</comment>
<accession>A0ABN2HVP6</accession>
<dbReference type="RefSeq" id="WP_344155183.1">
    <property type="nucleotide sequence ID" value="NZ_BAAANF010000016.1"/>
</dbReference>
<dbReference type="SUPFAM" id="SSF52540">
    <property type="entry name" value="P-loop containing nucleoside triphosphate hydrolases"/>
    <property type="match status" value="1"/>
</dbReference>
<keyword evidence="2" id="KW-1185">Reference proteome</keyword>
<dbReference type="Pfam" id="PF07931">
    <property type="entry name" value="CPT"/>
    <property type="match status" value="1"/>
</dbReference>
<dbReference type="EMBL" id="BAAANF010000016">
    <property type="protein sequence ID" value="GAA1694307.1"/>
    <property type="molecule type" value="Genomic_DNA"/>
</dbReference>
<dbReference type="Proteomes" id="UP001500280">
    <property type="component" value="Unassembled WGS sequence"/>
</dbReference>
<sequence length="179" mass="18754">MKGEVIVVSGPPGAGKSTVARLVASQAERATVHLVTDQFYEAIRTGFIPPYLPDASRQNDVVVDAYVGAAATYARGGYDVVVDGVVGPHYLPPFRAAAEADGLTLSYVALRPALETTIARAQNRGPESLRDEGALTHMYGVFADLGALEHHALDTTGQSAAATAEAVRMGVAAGRYRLS</sequence>
<organism evidence="1 2">
    <name type="scientific">Kribbella yunnanensis</name>
    <dbReference type="NCBI Taxonomy" id="190194"/>
    <lineage>
        <taxon>Bacteria</taxon>
        <taxon>Bacillati</taxon>
        <taxon>Actinomycetota</taxon>
        <taxon>Actinomycetes</taxon>
        <taxon>Propionibacteriales</taxon>
        <taxon>Kribbellaceae</taxon>
        <taxon>Kribbella</taxon>
    </lineage>
</organism>
<reference evidence="1 2" key="1">
    <citation type="journal article" date="2019" name="Int. J. Syst. Evol. Microbiol.">
        <title>The Global Catalogue of Microorganisms (GCM) 10K type strain sequencing project: providing services to taxonomists for standard genome sequencing and annotation.</title>
        <authorList>
            <consortium name="The Broad Institute Genomics Platform"/>
            <consortium name="The Broad Institute Genome Sequencing Center for Infectious Disease"/>
            <person name="Wu L."/>
            <person name="Ma J."/>
        </authorList>
    </citation>
    <scope>NUCLEOTIDE SEQUENCE [LARGE SCALE GENOMIC DNA]</scope>
    <source>
        <strain evidence="1 2">JCM 14307</strain>
    </source>
</reference>